<dbReference type="Pfam" id="PF00196">
    <property type="entry name" value="GerE"/>
    <property type="match status" value="1"/>
</dbReference>
<proteinExistence type="predicted"/>
<reference evidence="6" key="1">
    <citation type="journal article" date="2019" name="Int. J. Syst. Evol. Microbiol.">
        <title>The Global Catalogue of Microorganisms (GCM) 10K type strain sequencing project: providing services to taxonomists for standard genome sequencing and annotation.</title>
        <authorList>
            <consortium name="The Broad Institute Genomics Platform"/>
            <consortium name="The Broad Institute Genome Sequencing Center for Infectious Disease"/>
            <person name="Wu L."/>
            <person name="Ma J."/>
        </authorList>
    </citation>
    <scope>NUCLEOTIDE SEQUENCE [LARGE SCALE GENOMIC DNA]</scope>
    <source>
        <strain evidence="6">CCM 7043</strain>
    </source>
</reference>
<dbReference type="Gene3D" id="1.10.10.10">
    <property type="entry name" value="Winged helix-like DNA-binding domain superfamily/Winged helix DNA-binding domain"/>
    <property type="match status" value="1"/>
</dbReference>
<keyword evidence="6" id="KW-1185">Reference proteome</keyword>
<dbReference type="PANTHER" id="PTHR44688:SF16">
    <property type="entry name" value="DNA-BINDING TRANSCRIPTIONAL ACTIVATOR DEVR_DOSR"/>
    <property type="match status" value="1"/>
</dbReference>
<keyword evidence="3" id="KW-0804">Transcription</keyword>
<dbReference type="PANTHER" id="PTHR44688">
    <property type="entry name" value="DNA-BINDING TRANSCRIPTIONAL ACTIVATOR DEVR_DOSR"/>
    <property type="match status" value="1"/>
</dbReference>
<dbReference type="EMBL" id="JBHUCO010000047">
    <property type="protein sequence ID" value="MFD1522656.1"/>
    <property type="molecule type" value="Genomic_DNA"/>
</dbReference>
<sequence>MSARQHDDVVAFARLAVARGCPEAAESVIDRMAQHAAEDPDFPYLAAAARHSCALLEGDVTGMRDALARYEGTPYVLPQADAYADAARMVGSTHRADAVEYLERALSAYSAAGAEHDAARTRKALGDLGVRRRRTSPPGRGWLGLTSSELKVVRVVAAGATNREAADELFLSPHTVSSHLRHAFTKLRIRSRVELARVVAEQDGANRADSPGRSDPDVL</sequence>
<evidence type="ECO:0000259" key="4">
    <source>
        <dbReference type="PROSITE" id="PS50043"/>
    </source>
</evidence>
<dbReference type="Proteomes" id="UP001597114">
    <property type="component" value="Unassembled WGS sequence"/>
</dbReference>
<keyword evidence="1" id="KW-0805">Transcription regulation</keyword>
<organism evidence="5 6">
    <name type="scientific">Pseudonocardia yunnanensis</name>
    <dbReference type="NCBI Taxonomy" id="58107"/>
    <lineage>
        <taxon>Bacteria</taxon>
        <taxon>Bacillati</taxon>
        <taxon>Actinomycetota</taxon>
        <taxon>Actinomycetes</taxon>
        <taxon>Pseudonocardiales</taxon>
        <taxon>Pseudonocardiaceae</taxon>
        <taxon>Pseudonocardia</taxon>
    </lineage>
</organism>
<protein>
    <submittedName>
        <fullName evidence="5">Response regulator transcription factor</fullName>
    </submittedName>
</protein>
<dbReference type="SUPFAM" id="SSF46894">
    <property type="entry name" value="C-terminal effector domain of the bipartite response regulators"/>
    <property type="match status" value="1"/>
</dbReference>
<evidence type="ECO:0000256" key="1">
    <source>
        <dbReference type="ARBA" id="ARBA00023015"/>
    </source>
</evidence>
<gene>
    <name evidence="5" type="ORF">ACFSJD_34545</name>
</gene>
<dbReference type="SMART" id="SM00421">
    <property type="entry name" value="HTH_LUXR"/>
    <property type="match status" value="1"/>
</dbReference>
<evidence type="ECO:0000313" key="6">
    <source>
        <dbReference type="Proteomes" id="UP001597114"/>
    </source>
</evidence>
<evidence type="ECO:0000313" key="5">
    <source>
        <dbReference type="EMBL" id="MFD1522656.1"/>
    </source>
</evidence>
<evidence type="ECO:0000256" key="3">
    <source>
        <dbReference type="ARBA" id="ARBA00023163"/>
    </source>
</evidence>
<feature type="domain" description="HTH luxR-type" evidence="4">
    <location>
        <begin position="138"/>
        <end position="203"/>
    </location>
</feature>
<name>A0ABW4F683_9PSEU</name>
<dbReference type="InterPro" id="IPR016032">
    <property type="entry name" value="Sig_transdc_resp-reg_C-effctor"/>
</dbReference>
<comment type="caution">
    <text evidence="5">The sequence shown here is derived from an EMBL/GenBank/DDBJ whole genome shotgun (WGS) entry which is preliminary data.</text>
</comment>
<dbReference type="CDD" id="cd06170">
    <property type="entry name" value="LuxR_C_like"/>
    <property type="match status" value="1"/>
</dbReference>
<dbReference type="PROSITE" id="PS50043">
    <property type="entry name" value="HTH_LUXR_2"/>
    <property type="match status" value="1"/>
</dbReference>
<accession>A0ABW4F683</accession>
<dbReference type="InterPro" id="IPR036388">
    <property type="entry name" value="WH-like_DNA-bd_sf"/>
</dbReference>
<evidence type="ECO:0000256" key="2">
    <source>
        <dbReference type="ARBA" id="ARBA00023125"/>
    </source>
</evidence>
<dbReference type="InterPro" id="IPR000792">
    <property type="entry name" value="Tscrpt_reg_LuxR_C"/>
</dbReference>
<dbReference type="PRINTS" id="PR00038">
    <property type="entry name" value="HTHLUXR"/>
</dbReference>
<dbReference type="RefSeq" id="WP_344728122.1">
    <property type="nucleotide sequence ID" value="NZ_BAAAUS010000049.1"/>
</dbReference>
<keyword evidence="2" id="KW-0238">DNA-binding</keyword>